<feature type="compositionally biased region" description="Polar residues" evidence="2">
    <location>
        <begin position="691"/>
        <end position="703"/>
    </location>
</feature>
<keyword evidence="1" id="KW-1015">Disulfide bond</keyword>
<feature type="region of interest" description="Disordered" evidence="2">
    <location>
        <begin position="658"/>
        <end position="758"/>
    </location>
</feature>
<dbReference type="SMART" id="SM00209">
    <property type="entry name" value="TSP1"/>
    <property type="match status" value="1"/>
</dbReference>
<dbReference type="SUPFAM" id="SSF49854">
    <property type="entry name" value="Spermadhesin, CUB domain"/>
    <property type="match status" value="1"/>
</dbReference>
<keyword evidence="3" id="KW-0472">Membrane</keyword>
<feature type="compositionally biased region" description="Basic and acidic residues" evidence="2">
    <location>
        <begin position="742"/>
        <end position="758"/>
    </location>
</feature>
<comment type="caution">
    <text evidence="4">The sequence shown here is derived from an EMBL/GenBank/DDBJ whole genome shotgun (WGS) entry which is preliminary data.</text>
</comment>
<name>A0A9P0P5T8_ACAOB</name>
<keyword evidence="3" id="KW-0812">Transmembrane</keyword>
<keyword evidence="5" id="KW-1185">Reference proteome</keyword>
<organism evidence="4 5">
    <name type="scientific">Acanthoscelides obtectus</name>
    <name type="common">Bean weevil</name>
    <name type="synonym">Bruchus obtectus</name>
    <dbReference type="NCBI Taxonomy" id="200917"/>
    <lineage>
        <taxon>Eukaryota</taxon>
        <taxon>Metazoa</taxon>
        <taxon>Ecdysozoa</taxon>
        <taxon>Arthropoda</taxon>
        <taxon>Hexapoda</taxon>
        <taxon>Insecta</taxon>
        <taxon>Pterygota</taxon>
        <taxon>Neoptera</taxon>
        <taxon>Endopterygota</taxon>
        <taxon>Coleoptera</taxon>
        <taxon>Polyphaga</taxon>
        <taxon>Cucujiformia</taxon>
        <taxon>Chrysomeloidea</taxon>
        <taxon>Chrysomelidae</taxon>
        <taxon>Bruchinae</taxon>
        <taxon>Bruchini</taxon>
        <taxon>Acanthoscelides</taxon>
    </lineage>
</organism>
<evidence type="ECO:0000313" key="5">
    <source>
        <dbReference type="Proteomes" id="UP001152888"/>
    </source>
</evidence>
<evidence type="ECO:0000256" key="1">
    <source>
        <dbReference type="ARBA" id="ARBA00023157"/>
    </source>
</evidence>
<sequence>MAPSHVALSGNFHVQITSRSFPPLMLQLSRLEGNLAQALLTMPIFPEAAALNSNATIVKIPCGYFSRGGQYYIIIKKQPMGSINSTPTIDPNDSSSEEMITRSLDVRWPMPQLSLTPEHIETYPERPVAAILEFPEVVCPPAAGSPAAAIPEFWLELHYCGQSLLTCDVAGGKNSTNQILYSEQVRGFPGRRVVNLRCELFGLAGHYALFLRPTGTSPGLPHTAAYVKVDWSEQFVFNVHARSIFPCDAHSGGVPVLFQYPSCILAESDRVRLFARLRADVAAAQPPSTLEYVEEQKVQRGRHSLHFDCDLFTEKYVEYCFVYVSQAITGAVADVRMDCVPTMPVPDRDNGGWGAWSAWTPCSSTCIGGTRSRYRFCDSPPPKYGAKFCEGSAVETEKCGTGLGAGWECVYGPGSSVGGLVSEIAAEIPEVAAEVGPFCRCGCVVHLGRARPKRLLATSAQSCPGRTFWLIQAEDDCIVEFRVDQFRLPCGTQWLKVRDGPAISSTLVAALPEDDHAAVNSSGPHLLLEFYAETEDPAETQACGGGFFAVATQFKNPRQNISSVPVAQSVGVVPAIVLKLTTVHIAAIFFLCGLIIATIALAAQYIVRYRKYHVAKGEDQDSLAGSSASLPMVNRASSSATLLSEVISLTRLRPHIKPSRAKHTRLRESAEYESGKSETEVTLAKEEEFQSDGSTATLTQTAPAGSLRPAEAEPPVSTASLPCSPQIITQKPLMRRSSTLISEKDKDSEKEEVLPSQKERIQVPRRFSNVSNATLTNVSMLSDICSKSDPGCYTSAASIVSRATIKSTIAKETKEKKNREKLMAGPGSDFSITGHDTDLEMDYYDYNVINAGAAPGSYLGMDPAFLVWIPPLDETGEILPEESHEYHEMEDIRPKMYIDPGSNKESPEQEMLLPKSDSNPRIKVTSSENRYGLDNRLISEVEPLVHKCRDGTIQEQLHRKQKISRKDSEKETKVEKSPSLEDSEYLNDIKYVDDEDDDQCNNDVSYQDSNIISSS</sequence>
<evidence type="ECO:0000256" key="3">
    <source>
        <dbReference type="SAM" id="Phobius"/>
    </source>
</evidence>
<dbReference type="Pfam" id="PF00090">
    <property type="entry name" value="TSP_1"/>
    <property type="match status" value="1"/>
</dbReference>
<feature type="region of interest" description="Disordered" evidence="2">
    <location>
        <begin position="956"/>
        <end position="1015"/>
    </location>
</feature>
<dbReference type="GO" id="GO:0071944">
    <property type="term" value="C:cell periphery"/>
    <property type="evidence" value="ECO:0007669"/>
    <property type="project" value="TreeGrafter"/>
</dbReference>
<dbReference type="OrthoDB" id="446173at2759"/>
<accession>A0A9P0P5T8</accession>
<evidence type="ECO:0000313" key="4">
    <source>
        <dbReference type="EMBL" id="CAH1972237.1"/>
    </source>
</evidence>
<dbReference type="FunFam" id="2.20.100.10:FF:000002">
    <property type="entry name" value="Unc-5 netrin receptor C"/>
    <property type="match status" value="1"/>
</dbReference>
<dbReference type="AlphaFoldDB" id="A0A9P0P5T8"/>
<evidence type="ECO:0000256" key="2">
    <source>
        <dbReference type="SAM" id="MobiDB-lite"/>
    </source>
</evidence>
<dbReference type="PANTHER" id="PTHR16311:SF3">
    <property type="entry name" value="THROMBOSPONDIN TYPE-1 DOMAIN-CONTAINING PROTEIN 1"/>
    <property type="match status" value="1"/>
</dbReference>
<dbReference type="PRINTS" id="PR01705">
    <property type="entry name" value="TSP1REPEAT"/>
</dbReference>
<feature type="compositionally biased region" description="Polar residues" evidence="2">
    <location>
        <begin position="717"/>
        <end position="729"/>
    </location>
</feature>
<feature type="compositionally biased region" description="Polar residues" evidence="2">
    <location>
        <begin position="916"/>
        <end position="927"/>
    </location>
</feature>
<feature type="transmembrane region" description="Helical" evidence="3">
    <location>
        <begin position="585"/>
        <end position="607"/>
    </location>
</feature>
<dbReference type="InterPro" id="IPR036383">
    <property type="entry name" value="TSP1_rpt_sf"/>
</dbReference>
<protein>
    <recommendedName>
        <fullName evidence="6">CUB domain-containing protein</fullName>
    </recommendedName>
</protein>
<proteinExistence type="predicted"/>
<dbReference type="EMBL" id="CAKOFQ010006796">
    <property type="protein sequence ID" value="CAH1972237.1"/>
    <property type="molecule type" value="Genomic_DNA"/>
</dbReference>
<dbReference type="Gene3D" id="2.20.100.10">
    <property type="entry name" value="Thrombospondin type-1 (TSP1) repeat"/>
    <property type="match status" value="1"/>
</dbReference>
<feature type="region of interest" description="Disordered" evidence="2">
    <location>
        <begin position="898"/>
        <end position="927"/>
    </location>
</feature>
<dbReference type="Gene3D" id="2.60.120.290">
    <property type="entry name" value="Spermadhesin, CUB domain"/>
    <property type="match status" value="1"/>
</dbReference>
<dbReference type="InterPro" id="IPR000884">
    <property type="entry name" value="TSP1_rpt"/>
</dbReference>
<evidence type="ECO:0008006" key="6">
    <source>
        <dbReference type="Google" id="ProtNLM"/>
    </source>
</evidence>
<dbReference type="PROSITE" id="PS50092">
    <property type="entry name" value="TSP1"/>
    <property type="match status" value="1"/>
</dbReference>
<reference evidence="4" key="1">
    <citation type="submission" date="2022-03" db="EMBL/GenBank/DDBJ databases">
        <authorList>
            <person name="Sayadi A."/>
        </authorList>
    </citation>
    <scope>NUCLEOTIDE SEQUENCE</scope>
</reference>
<keyword evidence="3" id="KW-1133">Transmembrane helix</keyword>
<feature type="compositionally biased region" description="Polar residues" evidence="2">
    <location>
        <begin position="1001"/>
        <end position="1015"/>
    </location>
</feature>
<gene>
    <name evidence="4" type="ORF">ACAOBT_LOCUS9879</name>
</gene>
<feature type="compositionally biased region" description="Basic and acidic residues" evidence="2">
    <location>
        <begin position="956"/>
        <end position="979"/>
    </location>
</feature>
<dbReference type="Proteomes" id="UP001152888">
    <property type="component" value="Unassembled WGS sequence"/>
</dbReference>
<dbReference type="InterPro" id="IPR038877">
    <property type="entry name" value="THSD1"/>
</dbReference>
<feature type="compositionally biased region" description="Basic and acidic residues" evidence="2">
    <location>
        <begin position="666"/>
        <end position="688"/>
    </location>
</feature>
<dbReference type="PANTHER" id="PTHR16311">
    <property type="entry name" value="THROMBOSPONDIN TYPE I DOMAIN-CONTAINING 1"/>
    <property type="match status" value="1"/>
</dbReference>
<dbReference type="SUPFAM" id="SSF82895">
    <property type="entry name" value="TSP-1 type 1 repeat"/>
    <property type="match status" value="1"/>
</dbReference>
<dbReference type="InterPro" id="IPR035914">
    <property type="entry name" value="Sperma_CUB_dom_sf"/>
</dbReference>